<evidence type="ECO:0000313" key="3">
    <source>
        <dbReference type="Proteomes" id="UP000319663"/>
    </source>
</evidence>
<dbReference type="NCBIfam" id="TIGR00251">
    <property type="entry name" value="DUF167 family protein"/>
    <property type="match status" value="1"/>
</dbReference>
<evidence type="ECO:0000256" key="1">
    <source>
        <dbReference type="ARBA" id="ARBA00010364"/>
    </source>
</evidence>
<gene>
    <name evidence="2" type="ORF">MPDQ_002648</name>
</gene>
<dbReference type="STRING" id="5098.A0A507QNY8"/>
<name>A0A507QNY8_MONPU</name>
<keyword evidence="3" id="KW-1185">Reference proteome</keyword>
<protein>
    <submittedName>
        <fullName evidence="2">Uncharacterized protein</fullName>
    </submittedName>
</protein>
<comment type="similarity">
    <text evidence="1">Belongs to the UPF0235 family.</text>
</comment>
<accession>A0A507QNY8</accession>
<dbReference type="EMBL" id="VIFY01000184">
    <property type="protein sequence ID" value="TQB68875.1"/>
    <property type="molecule type" value="Genomic_DNA"/>
</dbReference>
<dbReference type="AlphaFoldDB" id="A0A507QNY8"/>
<dbReference type="SUPFAM" id="SSF69786">
    <property type="entry name" value="YggU-like"/>
    <property type="match status" value="1"/>
</dbReference>
<dbReference type="PANTHER" id="PTHR13420:SF7">
    <property type="entry name" value="UPF0235 PROTEIN C15ORF40"/>
    <property type="match status" value="1"/>
</dbReference>
<dbReference type="InterPro" id="IPR036591">
    <property type="entry name" value="YggU-like_sf"/>
</dbReference>
<dbReference type="OrthoDB" id="244097at2759"/>
<comment type="caution">
    <text evidence="2">The sequence shown here is derived from an EMBL/GenBank/DDBJ whole genome shotgun (WGS) entry which is preliminary data.</text>
</comment>
<reference evidence="2 3" key="1">
    <citation type="submission" date="2019-06" db="EMBL/GenBank/DDBJ databases">
        <title>Wine fermentation using esterase from Monascus purpureus.</title>
        <authorList>
            <person name="Geng C."/>
            <person name="Zhang Y."/>
        </authorList>
    </citation>
    <scope>NUCLEOTIDE SEQUENCE [LARGE SCALE GENOMIC DNA]</scope>
    <source>
        <strain evidence="2">HQ1</strain>
    </source>
</reference>
<sequence>MSSTAPPLLRLVVANATKAKKSKTRSVQPPLLKTGKCDCTLQVSCHVKPNASRDGIVAVGPEQVDVCVSAVPRDGESNAAVSKVFAEAFNVPKSNVEIIRGGKSRDKTLSISGLEVDAGDIHDGEGEKRVLGRMREVLERASMNSDRSGRER</sequence>
<dbReference type="SMART" id="SM01152">
    <property type="entry name" value="DUF167"/>
    <property type="match status" value="1"/>
</dbReference>
<dbReference type="GO" id="GO:0005737">
    <property type="term" value="C:cytoplasm"/>
    <property type="evidence" value="ECO:0007669"/>
    <property type="project" value="TreeGrafter"/>
</dbReference>
<dbReference type="InterPro" id="IPR003746">
    <property type="entry name" value="DUF167"/>
</dbReference>
<dbReference type="PANTHER" id="PTHR13420">
    <property type="entry name" value="UPF0235 PROTEIN C15ORF40"/>
    <property type="match status" value="1"/>
</dbReference>
<evidence type="ECO:0000313" key="2">
    <source>
        <dbReference type="EMBL" id="TQB68875.1"/>
    </source>
</evidence>
<dbReference type="Pfam" id="PF02594">
    <property type="entry name" value="DUF167"/>
    <property type="match status" value="1"/>
</dbReference>
<dbReference type="HAMAP" id="MF_00634">
    <property type="entry name" value="UPF0235"/>
    <property type="match status" value="1"/>
</dbReference>
<proteinExistence type="inferred from homology"/>
<dbReference type="Gene3D" id="3.30.1200.10">
    <property type="entry name" value="YggU-like"/>
    <property type="match status" value="1"/>
</dbReference>
<dbReference type="Proteomes" id="UP000319663">
    <property type="component" value="Unassembled WGS sequence"/>
</dbReference>
<organism evidence="2 3">
    <name type="scientific">Monascus purpureus</name>
    <name type="common">Red mold</name>
    <name type="synonym">Monascus anka</name>
    <dbReference type="NCBI Taxonomy" id="5098"/>
    <lineage>
        <taxon>Eukaryota</taxon>
        <taxon>Fungi</taxon>
        <taxon>Dikarya</taxon>
        <taxon>Ascomycota</taxon>
        <taxon>Pezizomycotina</taxon>
        <taxon>Eurotiomycetes</taxon>
        <taxon>Eurotiomycetidae</taxon>
        <taxon>Eurotiales</taxon>
        <taxon>Aspergillaceae</taxon>
        <taxon>Monascus</taxon>
    </lineage>
</organism>